<accession>A0A9W6TQ87</accession>
<evidence type="ECO:0000256" key="1">
    <source>
        <dbReference type="SAM" id="MobiDB-lite"/>
    </source>
</evidence>
<dbReference type="AlphaFoldDB" id="A0A9W6TQ87"/>
<evidence type="ECO:0000313" key="2">
    <source>
        <dbReference type="EMBL" id="GMF16952.1"/>
    </source>
</evidence>
<dbReference type="EMBL" id="BSXT01000080">
    <property type="protein sequence ID" value="GMF16952.1"/>
    <property type="molecule type" value="Genomic_DNA"/>
</dbReference>
<dbReference type="OrthoDB" id="127318at2759"/>
<keyword evidence="3" id="KW-1185">Reference proteome</keyword>
<proteinExistence type="predicted"/>
<feature type="region of interest" description="Disordered" evidence="1">
    <location>
        <begin position="1"/>
        <end position="28"/>
    </location>
</feature>
<feature type="compositionally biased region" description="Polar residues" evidence="1">
    <location>
        <begin position="1"/>
        <end position="20"/>
    </location>
</feature>
<gene>
    <name evidence="2" type="ORF">Pfra01_000101100</name>
</gene>
<reference evidence="2" key="1">
    <citation type="submission" date="2023-04" db="EMBL/GenBank/DDBJ databases">
        <title>Phytophthora fragariaefolia NBRC 109709.</title>
        <authorList>
            <person name="Ichikawa N."/>
            <person name="Sato H."/>
            <person name="Tonouchi N."/>
        </authorList>
    </citation>
    <scope>NUCLEOTIDE SEQUENCE</scope>
    <source>
        <strain evidence="2">NBRC 109709</strain>
    </source>
</reference>
<name>A0A9W6TQ87_9STRA</name>
<comment type="caution">
    <text evidence="2">The sequence shown here is derived from an EMBL/GenBank/DDBJ whole genome shotgun (WGS) entry which is preliminary data.</text>
</comment>
<protein>
    <submittedName>
        <fullName evidence="2">Unnamed protein product</fullName>
    </submittedName>
</protein>
<organism evidence="2 3">
    <name type="scientific">Phytophthora fragariaefolia</name>
    <dbReference type="NCBI Taxonomy" id="1490495"/>
    <lineage>
        <taxon>Eukaryota</taxon>
        <taxon>Sar</taxon>
        <taxon>Stramenopiles</taxon>
        <taxon>Oomycota</taxon>
        <taxon>Peronosporomycetes</taxon>
        <taxon>Peronosporales</taxon>
        <taxon>Peronosporaceae</taxon>
        <taxon>Phytophthora</taxon>
    </lineage>
</organism>
<sequence>MDSPMPSTGTEAPMQPSQTTEDGEGGRSPECEVVIVVPANSACGLPYRDLIGSLHGVPVAVPANWQCLFLAFFVSVTNVQTKKLTLSAANMAVADKVKQMVLDIVLANLRYDVKLGLVRPKEEPTHIYPSGTPPHSTEAATAMLFAHYTKMRAVSVKTAVPQAFWEVPTVLRGDGGVP</sequence>
<dbReference type="Proteomes" id="UP001165121">
    <property type="component" value="Unassembled WGS sequence"/>
</dbReference>
<evidence type="ECO:0000313" key="3">
    <source>
        <dbReference type="Proteomes" id="UP001165121"/>
    </source>
</evidence>